<dbReference type="PANTHER" id="PTHR43767:SF1">
    <property type="entry name" value="NONRIBOSOMAL PEPTIDE SYNTHASE PES1 (EUROFUNG)-RELATED"/>
    <property type="match status" value="1"/>
</dbReference>
<dbReference type="AlphaFoldDB" id="A0A368VS20"/>
<dbReference type="InterPro" id="IPR025110">
    <property type="entry name" value="AMP-bd_C"/>
</dbReference>
<evidence type="ECO:0000313" key="4">
    <source>
        <dbReference type="EMBL" id="RCW44541.1"/>
    </source>
</evidence>
<dbReference type="InterPro" id="IPR042099">
    <property type="entry name" value="ANL_N_sf"/>
</dbReference>
<dbReference type="Pfam" id="PF00501">
    <property type="entry name" value="AMP-binding"/>
    <property type="match status" value="1"/>
</dbReference>
<evidence type="ECO:0000259" key="2">
    <source>
        <dbReference type="Pfam" id="PF00501"/>
    </source>
</evidence>
<dbReference type="InterPro" id="IPR020845">
    <property type="entry name" value="AMP-binding_CS"/>
</dbReference>
<keyword evidence="4" id="KW-0436">Ligase</keyword>
<evidence type="ECO:0000313" key="5">
    <source>
        <dbReference type="Proteomes" id="UP000253495"/>
    </source>
</evidence>
<dbReference type="Pfam" id="PF13193">
    <property type="entry name" value="AMP-binding_C"/>
    <property type="match status" value="1"/>
</dbReference>
<keyword evidence="5" id="KW-1185">Reference proteome</keyword>
<sequence>MITRSSLFRVAHNIADLFEHAVDLTPERVAVVCGERRLTYRQLEQRANRLAHYLADRGVGQGSHIGVYSRNSIEALETMIAAYKLRAVAININYRYVPGELRYIFDDADLAVLVHERRYSQRVAEVLPDIDGLDTVLVVEDGTDGDHSAYGGVEYESALAEGSPDRDFGERSDDDLYLLYTGGTTGQPKGVMWRHEDVWRTLGGGIDFMTGEPVADEWQQARQGAESGGLVRLPAAPFIHGAAQWAALGNLFACSSVVFVPEFDAHEMWREIERNGVNVLAITGDAMARPLIEAYHQGDYDASSLVAISSSAALFSPSVQEQYLEALPNVVITDSIGSSETGFSGIGVVGKGSENSGGPRVNAGTSTTVISDDGRVLQPGTGEVGWLARCGHIPLGYYNDPDKTASVFREIDGRRYVVPGDYARLESDGQITMLGRGTMSINTGGEKVFPEEVEGALKSHPDVFDALVVGVPDERTGQRVGAVVQPRPGATPDLDTLATYLREHIAGYKLPRTLWLVDEISRSPSGKPDYRWARRHTEEREPSSAVRPRSTPVADSR</sequence>
<feature type="domain" description="AMP-binding enzyme C-terminal" evidence="3">
    <location>
        <begin position="452"/>
        <end position="527"/>
    </location>
</feature>
<name>A0A368VS20_9ACTN</name>
<comment type="caution">
    <text evidence="4">The sequence shown here is derived from an EMBL/GenBank/DDBJ whole genome shotgun (WGS) entry which is preliminary data.</text>
</comment>
<dbReference type="Gene3D" id="3.40.50.12780">
    <property type="entry name" value="N-terminal domain of ligase-like"/>
    <property type="match status" value="1"/>
</dbReference>
<reference evidence="4 5" key="1">
    <citation type="submission" date="2018-07" db="EMBL/GenBank/DDBJ databases">
        <title>Genomic Encyclopedia of Type Strains, Phase III (KMG-III): the genomes of soil and plant-associated and newly described type strains.</title>
        <authorList>
            <person name="Whitman W."/>
        </authorList>
    </citation>
    <scope>NUCLEOTIDE SEQUENCE [LARGE SCALE GENOMIC DNA]</scope>
    <source>
        <strain evidence="4 5">CECT 8575</strain>
    </source>
</reference>
<dbReference type="PANTHER" id="PTHR43767">
    <property type="entry name" value="LONG-CHAIN-FATTY-ACID--COA LIGASE"/>
    <property type="match status" value="1"/>
</dbReference>
<proteinExistence type="predicted"/>
<dbReference type="OrthoDB" id="3443462at2"/>
<dbReference type="Proteomes" id="UP000253495">
    <property type="component" value="Unassembled WGS sequence"/>
</dbReference>
<feature type="region of interest" description="Disordered" evidence="1">
    <location>
        <begin position="522"/>
        <end position="557"/>
    </location>
</feature>
<protein>
    <submittedName>
        <fullName evidence="4">Acyl-CoA synthetase (AMP-forming)/AMP-acid ligase II</fullName>
    </submittedName>
</protein>
<dbReference type="Gene3D" id="3.30.300.30">
    <property type="match status" value="1"/>
</dbReference>
<dbReference type="NCBIfam" id="NF005863">
    <property type="entry name" value="PRK07798.1"/>
    <property type="match status" value="1"/>
</dbReference>
<evidence type="ECO:0000256" key="1">
    <source>
        <dbReference type="SAM" id="MobiDB-lite"/>
    </source>
</evidence>
<dbReference type="InterPro" id="IPR050237">
    <property type="entry name" value="ATP-dep_AMP-bd_enzyme"/>
</dbReference>
<gene>
    <name evidence="4" type="ORF">DFQ14_104130</name>
</gene>
<organism evidence="4 5">
    <name type="scientific">Halopolyspora algeriensis</name>
    <dbReference type="NCBI Taxonomy" id="1500506"/>
    <lineage>
        <taxon>Bacteria</taxon>
        <taxon>Bacillati</taxon>
        <taxon>Actinomycetota</taxon>
        <taxon>Actinomycetes</taxon>
        <taxon>Actinomycetes incertae sedis</taxon>
        <taxon>Halopolyspora</taxon>
    </lineage>
</organism>
<feature type="domain" description="AMP-dependent synthetase/ligase" evidence="2">
    <location>
        <begin position="18"/>
        <end position="383"/>
    </location>
</feature>
<dbReference type="SUPFAM" id="SSF56801">
    <property type="entry name" value="Acetyl-CoA synthetase-like"/>
    <property type="match status" value="1"/>
</dbReference>
<evidence type="ECO:0000259" key="3">
    <source>
        <dbReference type="Pfam" id="PF13193"/>
    </source>
</evidence>
<accession>A0A368VS20</accession>
<dbReference type="InterPro" id="IPR000873">
    <property type="entry name" value="AMP-dep_synth/lig_dom"/>
</dbReference>
<dbReference type="InterPro" id="IPR045851">
    <property type="entry name" value="AMP-bd_C_sf"/>
</dbReference>
<dbReference type="PROSITE" id="PS00455">
    <property type="entry name" value="AMP_BINDING"/>
    <property type="match status" value="1"/>
</dbReference>
<dbReference type="CDD" id="cd05924">
    <property type="entry name" value="FACL_like_5"/>
    <property type="match status" value="1"/>
</dbReference>
<feature type="compositionally biased region" description="Basic and acidic residues" evidence="1">
    <location>
        <begin position="528"/>
        <end position="542"/>
    </location>
</feature>
<dbReference type="GO" id="GO:0016878">
    <property type="term" value="F:acid-thiol ligase activity"/>
    <property type="evidence" value="ECO:0007669"/>
    <property type="project" value="UniProtKB-ARBA"/>
</dbReference>
<dbReference type="EMBL" id="QPJC01000004">
    <property type="protein sequence ID" value="RCW44541.1"/>
    <property type="molecule type" value="Genomic_DNA"/>
</dbReference>